<dbReference type="AlphaFoldDB" id="A0A9K3IW54"/>
<reference evidence="1" key="2">
    <citation type="submission" date="2020-06" db="EMBL/GenBank/DDBJ databases">
        <title>Helianthus annuus Genome sequencing and assembly Release 2.</title>
        <authorList>
            <person name="Gouzy J."/>
            <person name="Langlade N."/>
            <person name="Munos S."/>
        </authorList>
    </citation>
    <scope>NUCLEOTIDE SEQUENCE</scope>
    <source>
        <tissue evidence="1">Leaves</tissue>
    </source>
</reference>
<proteinExistence type="predicted"/>
<protein>
    <submittedName>
        <fullName evidence="1">Uncharacterized protein</fullName>
    </submittedName>
</protein>
<comment type="caution">
    <text evidence="1">The sequence shown here is derived from an EMBL/GenBank/DDBJ whole genome shotgun (WGS) entry which is preliminary data.</text>
</comment>
<dbReference type="EMBL" id="MNCJ02000320">
    <property type="protein sequence ID" value="KAF5804178.1"/>
    <property type="molecule type" value="Genomic_DNA"/>
</dbReference>
<name>A0A9K3IW54_HELAN</name>
<organism evidence="1 2">
    <name type="scientific">Helianthus annuus</name>
    <name type="common">Common sunflower</name>
    <dbReference type="NCBI Taxonomy" id="4232"/>
    <lineage>
        <taxon>Eukaryota</taxon>
        <taxon>Viridiplantae</taxon>
        <taxon>Streptophyta</taxon>
        <taxon>Embryophyta</taxon>
        <taxon>Tracheophyta</taxon>
        <taxon>Spermatophyta</taxon>
        <taxon>Magnoliopsida</taxon>
        <taxon>eudicotyledons</taxon>
        <taxon>Gunneridae</taxon>
        <taxon>Pentapetalae</taxon>
        <taxon>asterids</taxon>
        <taxon>campanulids</taxon>
        <taxon>Asterales</taxon>
        <taxon>Asteraceae</taxon>
        <taxon>Asteroideae</taxon>
        <taxon>Heliantheae alliance</taxon>
        <taxon>Heliantheae</taxon>
        <taxon>Helianthus</taxon>
    </lineage>
</organism>
<dbReference type="Gramene" id="mRNA:HanXRQr2_Chr05g0194141">
    <property type="protein sequence ID" value="mRNA:HanXRQr2_Chr05g0194141"/>
    <property type="gene ID" value="HanXRQr2_Chr05g0194141"/>
</dbReference>
<reference evidence="1" key="1">
    <citation type="journal article" date="2017" name="Nature">
        <title>The sunflower genome provides insights into oil metabolism, flowering and Asterid evolution.</title>
        <authorList>
            <person name="Badouin H."/>
            <person name="Gouzy J."/>
            <person name="Grassa C.J."/>
            <person name="Murat F."/>
            <person name="Staton S.E."/>
            <person name="Cottret L."/>
            <person name="Lelandais-Briere C."/>
            <person name="Owens G.L."/>
            <person name="Carrere S."/>
            <person name="Mayjonade B."/>
            <person name="Legrand L."/>
            <person name="Gill N."/>
            <person name="Kane N.C."/>
            <person name="Bowers J.E."/>
            <person name="Hubner S."/>
            <person name="Bellec A."/>
            <person name="Berard A."/>
            <person name="Berges H."/>
            <person name="Blanchet N."/>
            <person name="Boniface M.C."/>
            <person name="Brunel D."/>
            <person name="Catrice O."/>
            <person name="Chaidir N."/>
            <person name="Claudel C."/>
            <person name="Donnadieu C."/>
            <person name="Faraut T."/>
            <person name="Fievet G."/>
            <person name="Helmstetter N."/>
            <person name="King M."/>
            <person name="Knapp S.J."/>
            <person name="Lai Z."/>
            <person name="Le Paslier M.C."/>
            <person name="Lippi Y."/>
            <person name="Lorenzon L."/>
            <person name="Mandel J.R."/>
            <person name="Marage G."/>
            <person name="Marchand G."/>
            <person name="Marquand E."/>
            <person name="Bret-Mestries E."/>
            <person name="Morien E."/>
            <person name="Nambeesan S."/>
            <person name="Nguyen T."/>
            <person name="Pegot-Espagnet P."/>
            <person name="Pouilly N."/>
            <person name="Raftis F."/>
            <person name="Sallet E."/>
            <person name="Schiex T."/>
            <person name="Thomas J."/>
            <person name="Vandecasteele C."/>
            <person name="Vares D."/>
            <person name="Vear F."/>
            <person name="Vautrin S."/>
            <person name="Crespi M."/>
            <person name="Mangin B."/>
            <person name="Burke J.M."/>
            <person name="Salse J."/>
            <person name="Munos S."/>
            <person name="Vincourt P."/>
            <person name="Rieseberg L.H."/>
            <person name="Langlade N.B."/>
        </authorList>
    </citation>
    <scope>NUCLEOTIDE SEQUENCE</scope>
    <source>
        <tissue evidence="1">Leaves</tissue>
    </source>
</reference>
<gene>
    <name evidence="1" type="ORF">HanXRQr2_Chr05g0194141</name>
</gene>
<sequence>MQAYDPRYTPPDLSMPHFTQFCKTMPLFPMSGLSMQARPIRGTARHPLLGVARTSRRRRSLSLTRIDDDSGLFYYYVIQYCMNN</sequence>
<evidence type="ECO:0000313" key="2">
    <source>
        <dbReference type="Proteomes" id="UP000215914"/>
    </source>
</evidence>
<evidence type="ECO:0000313" key="1">
    <source>
        <dbReference type="EMBL" id="KAF5804178.1"/>
    </source>
</evidence>
<keyword evidence="2" id="KW-1185">Reference proteome</keyword>
<dbReference type="Proteomes" id="UP000215914">
    <property type="component" value="Unassembled WGS sequence"/>
</dbReference>
<accession>A0A9K3IW54</accession>